<accession>A0ACA9PMH5</accession>
<sequence length="143" mass="15093">MESREDKARRINKVRCVVKLVALEEPFIARLGVGKRSSRTPGVCTMSSRFHQGYFAGIGRQCMIEASARLSMCAACVSSALAITCVTGEKVSTSSSHIPDEQYLPGQTIAFSNIIAAHKGSAAAGPLPVSSPVEAPHPRPPAA</sequence>
<protein>
    <submittedName>
        <fullName evidence="1">2992_t:CDS:1</fullName>
    </submittedName>
</protein>
<keyword evidence="2" id="KW-1185">Reference proteome</keyword>
<gene>
    <name evidence="1" type="ORF">SCALOS_LOCUS10764</name>
</gene>
<comment type="caution">
    <text evidence="1">The sequence shown here is derived from an EMBL/GenBank/DDBJ whole genome shotgun (WGS) entry which is preliminary data.</text>
</comment>
<dbReference type="Proteomes" id="UP000789860">
    <property type="component" value="Unassembled WGS sequence"/>
</dbReference>
<proteinExistence type="predicted"/>
<organism evidence="1 2">
    <name type="scientific">Scutellospora calospora</name>
    <dbReference type="NCBI Taxonomy" id="85575"/>
    <lineage>
        <taxon>Eukaryota</taxon>
        <taxon>Fungi</taxon>
        <taxon>Fungi incertae sedis</taxon>
        <taxon>Mucoromycota</taxon>
        <taxon>Glomeromycotina</taxon>
        <taxon>Glomeromycetes</taxon>
        <taxon>Diversisporales</taxon>
        <taxon>Gigasporaceae</taxon>
        <taxon>Scutellospora</taxon>
    </lineage>
</organism>
<dbReference type="EMBL" id="CAJVPM010042094">
    <property type="protein sequence ID" value="CAG8708172.1"/>
    <property type="molecule type" value="Genomic_DNA"/>
</dbReference>
<evidence type="ECO:0000313" key="2">
    <source>
        <dbReference type="Proteomes" id="UP000789860"/>
    </source>
</evidence>
<name>A0ACA9PMH5_9GLOM</name>
<evidence type="ECO:0000313" key="1">
    <source>
        <dbReference type="EMBL" id="CAG8708172.1"/>
    </source>
</evidence>
<reference evidence="1" key="1">
    <citation type="submission" date="2021-06" db="EMBL/GenBank/DDBJ databases">
        <authorList>
            <person name="Kallberg Y."/>
            <person name="Tangrot J."/>
            <person name="Rosling A."/>
        </authorList>
    </citation>
    <scope>NUCLEOTIDE SEQUENCE</scope>
    <source>
        <strain evidence="1">AU212A</strain>
    </source>
</reference>